<accession>M2QBN5</accession>
<evidence type="ECO:0000256" key="9">
    <source>
        <dbReference type="ARBA" id="ARBA00023098"/>
    </source>
</evidence>
<feature type="transmembrane region" description="Helical" evidence="14">
    <location>
        <begin position="322"/>
        <end position="348"/>
    </location>
</feature>
<evidence type="ECO:0000256" key="7">
    <source>
        <dbReference type="ARBA" id="ARBA00022824"/>
    </source>
</evidence>
<dbReference type="GO" id="GO:0032936">
    <property type="term" value="C:SREBP-SCAP complex"/>
    <property type="evidence" value="ECO:0007669"/>
    <property type="project" value="TreeGrafter"/>
</dbReference>
<dbReference type="Gene3D" id="2.130.10.10">
    <property type="entry name" value="YVTN repeat-like/Quinoprotein amine dehydrogenase"/>
    <property type="match status" value="1"/>
</dbReference>
<keyword evidence="10" id="KW-0446">Lipid-binding</keyword>
<feature type="compositionally biased region" description="Basic and acidic residues" evidence="13">
    <location>
        <begin position="804"/>
        <end position="819"/>
    </location>
</feature>
<dbReference type="HOGENOM" id="CLU_003290_0_0_1"/>
<dbReference type="GO" id="GO:0032934">
    <property type="term" value="F:sterol binding"/>
    <property type="evidence" value="ECO:0007669"/>
    <property type="project" value="InterPro"/>
</dbReference>
<dbReference type="EMBL" id="KB445803">
    <property type="protein sequence ID" value="EMD34398.1"/>
    <property type="molecule type" value="Genomic_DNA"/>
</dbReference>
<keyword evidence="6" id="KW-0677">Repeat</keyword>
<keyword evidence="17" id="KW-1185">Reference proteome</keyword>
<dbReference type="PANTHER" id="PTHR46378:SF1">
    <property type="entry name" value="STEROL REGULATORY ELEMENT-BINDING PROTEIN CLEAVAGE-ACTIVATING PROTEIN"/>
    <property type="match status" value="1"/>
</dbReference>
<evidence type="ECO:0000256" key="8">
    <source>
        <dbReference type="ARBA" id="ARBA00023034"/>
    </source>
</evidence>
<feature type="compositionally biased region" description="Low complexity" evidence="13">
    <location>
        <begin position="1020"/>
        <end position="1039"/>
    </location>
</feature>
<dbReference type="InterPro" id="IPR053958">
    <property type="entry name" value="HMGCR/SNAP/NPC1-like_SSD"/>
</dbReference>
<keyword evidence="14" id="KW-0812">Transmembrane</keyword>
<keyword evidence="5" id="KW-0853">WD repeat</keyword>
<dbReference type="Pfam" id="PF12349">
    <property type="entry name" value="Sterol-sensing"/>
    <property type="match status" value="1"/>
</dbReference>
<evidence type="ECO:0000313" key="16">
    <source>
        <dbReference type="EMBL" id="EMD34398.1"/>
    </source>
</evidence>
<feature type="compositionally biased region" description="Polar residues" evidence="13">
    <location>
        <begin position="1159"/>
        <end position="1169"/>
    </location>
</feature>
<keyword evidence="9" id="KW-0443">Lipid metabolism</keyword>
<keyword evidence="14" id="KW-1133">Transmembrane helix</keyword>
<evidence type="ECO:0000256" key="4">
    <source>
        <dbReference type="ARBA" id="ARBA00019541"/>
    </source>
</evidence>
<evidence type="ECO:0000256" key="1">
    <source>
        <dbReference type="ARBA" id="ARBA00004240"/>
    </source>
</evidence>
<dbReference type="InterPro" id="IPR000731">
    <property type="entry name" value="SSD"/>
</dbReference>
<dbReference type="GO" id="GO:0000139">
    <property type="term" value="C:Golgi membrane"/>
    <property type="evidence" value="ECO:0007669"/>
    <property type="project" value="UniProtKB-SubCell"/>
</dbReference>
<evidence type="ECO:0000256" key="3">
    <source>
        <dbReference type="ARBA" id="ARBA00007410"/>
    </source>
</evidence>
<dbReference type="PROSITE" id="PS50156">
    <property type="entry name" value="SSD"/>
    <property type="match status" value="1"/>
</dbReference>
<dbReference type="Proteomes" id="UP000016930">
    <property type="component" value="Unassembled WGS sequence"/>
</dbReference>
<dbReference type="GO" id="GO:0008202">
    <property type="term" value="P:steroid metabolic process"/>
    <property type="evidence" value="ECO:0007669"/>
    <property type="project" value="UniProtKB-KW"/>
</dbReference>
<dbReference type="STRING" id="914234.M2QBN5"/>
<dbReference type="GO" id="GO:0005789">
    <property type="term" value="C:endoplasmic reticulum membrane"/>
    <property type="evidence" value="ECO:0007669"/>
    <property type="project" value="InterPro"/>
</dbReference>
<feature type="transmembrane region" description="Helical" evidence="14">
    <location>
        <begin position="622"/>
        <end position="648"/>
    </location>
</feature>
<feature type="transmembrane region" description="Helical" evidence="14">
    <location>
        <begin position="32"/>
        <end position="53"/>
    </location>
</feature>
<comment type="subcellular location">
    <subcellularLocation>
        <location evidence="1">Endoplasmic reticulum</location>
    </subcellularLocation>
    <subcellularLocation>
        <location evidence="2">Golgi apparatus membrane</location>
    </subcellularLocation>
</comment>
<dbReference type="OrthoDB" id="6510177at2759"/>
<reference evidence="16 17" key="1">
    <citation type="journal article" date="2012" name="Proc. Natl. Acad. Sci. U.S.A.">
        <title>Comparative genomics of Ceriporiopsis subvermispora and Phanerochaete chrysosporium provide insight into selective ligninolysis.</title>
        <authorList>
            <person name="Fernandez-Fueyo E."/>
            <person name="Ruiz-Duenas F.J."/>
            <person name="Ferreira P."/>
            <person name="Floudas D."/>
            <person name="Hibbett D.S."/>
            <person name="Canessa P."/>
            <person name="Larrondo L.F."/>
            <person name="James T.Y."/>
            <person name="Seelenfreund D."/>
            <person name="Lobos S."/>
            <person name="Polanco R."/>
            <person name="Tello M."/>
            <person name="Honda Y."/>
            <person name="Watanabe T."/>
            <person name="Watanabe T."/>
            <person name="Ryu J.S."/>
            <person name="Kubicek C.P."/>
            <person name="Schmoll M."/>
            <person name="Gaskell J."/>
            <person name="Hammel K.E."/>
            <person name="St John F.J."/>
            <person name="Vanden Wymelenberg A."/>
            <person name="Sabat G."/>
            <person name="Splinter BonDurant S."/>
            <person name="Syed K."/>
            <person name="Yadav J.S."/>
            <person name="Doddapaneni H."/>
            <person name="Subramanian V."/>
            <person name="Lavin J.L."/>
            <person name="Oguiza J.A."/>
            <person name="Perez G."/>
            <person name="Pisabarro A.G."/>
            <person name="Ramirez L."/>
            <person name="Santoyo F."/>
            <person name="Master E."/>
            <person name="Coutinho P.M."/>
            <person name="Henrissat B."/>
            <person name="Lombard V."/>
            <person name="Magnuson J.K."/>
            <person name="Kuees U."/>
            <person name="Hori C."/>
            <person name="Igarashi K."/>
            <person name="Samejima M."/>
            <person name="Held B.W."/>
            <person name="Barry K.W."/>
            <person name="LaButti K.M."/>
            <person name="Lapidus A."/>
            <person name="Lindquist E.A."/>
            <person name="Lucas S.M."/>
            <person name="Riley R."/>
            <person name="Salamov A.A."/>
            <person name="Hoffmeister D."/>
            <person name="Schwenk D."/>
            <person name="Hadar Y."/>
            <person name="Yarden O."/>
            <person name="de Vries R.P."/>
            <person name="Wiebenga A."/>
            <person name="Stenlid J."/>
            <person name="Eastwood D."/>
            <person name="Grigoriev I.V."/>
            <person name="Berka R.M."/>
            <person name="Blanchette R.A."/>
            <person name="Kersten P."/>
            <person name="Martinez A.T."/>
            <person name="Vicuna R."/>
            <person name="Cullen D."/>
        </authorList>
    </citation>
    <scope>NUCLEOTIDE SEQUENCE [LARGE SCALE GENOMIC DNA]</scope>
    <source>
        <strain evidence="16 17">B</strain>
    </source>
</reference>
<evidence type="ECO:0000256" key="14">
    <source>
        <dbReference type="SAM" id="Phobius"/>
    </source>
</evidence>
<dbReference type="InterPro" id="IPR030225">
    <property type="entry name" value="SCAP"/>
</dbReference>
<feature type="transmembrane region" description="Helical" evidence="14">
    <location>
        <begin position="426"/>
        <end position="451"/>
    </location>
</feature>
<keyword evidence="11 14" id="KW-0472">Membrane</keyword>
<feature type="domain" description="SSD" evidence="15">
    <location>
        <begin position="293"/>
        <end position="451"/>
    </location>
</feature>
<dbReference type="PANTHER" id="PTHR46378">
    <property type="entry name" value="STEROL REGULATORY ELEMENT-BINDING PROTEIN CLEAVAGE-ACTIVATING PROTEIN"/>
    <property type="match status" value="1"/>
</dbReference>
<dbReference type="InterPro" id="IPR015943">
    <property type="entry name" value="WD40/YVTN_repeat-like_dom_sf"/>
</dbReference>
<name>M2QBN5_CERS8</name>
<evidence type="ECO:0000256" key="2">
    <source>
        <dbReference type="ARBA" id="ARBA00004394"/>
    </source>
</evidence>
<proteinExistence type="inferred from homology"/>
<protein>
    <recommendedName>
        <fullName evidence="4">Sterol regulatory element-binding protein cleavage-activating protein</fullName>
    </recommendedName>
</protein>
<comment type="similarity">
    <text evidence="3">Belongs to the WD repeat SCAP family.</text>
</comment>
<evidence type="ECO:0000259" key="15">
    <source>
        <dbReference type="PROSITE" id="PS50156"/>
    </source>
</evidence>
<gene>
    <name evidence="16" type="ORF">CERSUDRAFT_117275</name>
</gene>
<feature type="transmembrane region" description="Helical" evidence="14">
    <location>
        <begin position="506"/>
        <end position="524"/>
    </location>
</feature>
<keyword evidence="12" id="KW-0753">Steroid metabolism</keyword>
<dbReference type="GO" id="GO:0032933">
    <property type="term" value="P:SREBP signaling pathway"/>
    <property type="evidence" value="ECO:0007669"/>
    <property type="project" value="InterPro"/>
</dbReference>
<evidence type="ECO:0000256" key="6">
    <source>
        <dbReference type="ARBA" id="ARBA00022737"/>
    </source>
</evidence>
<feature type="region of interest" description="Disordered" evidence="13">
    <location>
        <begin position="800"/>
        <end position="819"/>
    </location>
</feature>
<evidence type="ECO:0000256" key="5">
    <source>
        <dbReference type="ARBA" id="ARBA00022574"/>
    </source>
</evidence>
<evidence type="ECO:0000313" key="17">
    <source>
        <dbReference type="Proteomes" id="UP000016930"/>
    </source>
</evidence>
<keyword evidence="7" id="KW-0256">Endoplasmic reticulum</keyword>
<dbReference type="InterPro" id="IPR011047">
    <property type="entry name" value="Quinoprotein_ADH-like_sf"/>
</dbReference>
<organism evidence="16 17">
    <name type="scientific">Ceriporiopsis subvermispora (strain B)</name>
    <name type="common">White-rot fungus</name>
    <name type="synonym">Gelatoporia subvermispora</name>
    <dbReference type="NCBI Taxonomy" id="914234"/>
    <lineage>
        <taxon>Eukaryota</taxon>
        <taxon>Fungi</taxon>
        <taxon>Dikarya</taxon>
        <taxon>Basidiomycota</taxon>
        <taxon>Agaricomycotina</taxon>
        <taxon>Agaricomycetes</taxon>
        <taxon>Polyporales</taxon>
        <taxon>Gelatoporiaceae</taxon>
        <taxon>Gelatoporia</taxon>
    </lineage>
</organism>
<sequence length="1282" mass="139819">MSMHPKVLLQRARTLGTRFFHRFGIHCATHQIRLILVSSVVITSLLFPAIAVYSSPQTQFFAGFTLRVLDSILTPDDIASYFAQHDLRHLWDGNAALRVRDDSDARVSCGVGGLLRAERVLVSSVSPDEGLGALDRDTLVTTLRLQRHIADTLRATGIPCITTADGTCFSLGPAAFWDYDEDALAADPDILDTLNLSYNVTVSGIPITAEMVLAGRELSDPSSTYIDAAMFLVLTYFFPDTDCLGNAGHFQWLQALEEAAGYSSNLIVQVQAPRLIALEYQKAETSRRHFSILSVFSYIAYSAFFVYCFRSMRRMKMVHSRLGLAFTGLVEIVVSTLTSVSVCALVGFRVTMVPWELLPIVVLFIGVENMFNIVDAVVRTSISLPVKERIAVGLSHAGTSNTLRVVSYNTVLGVIAGFSTGAIRQFCAFSIVVLVAHWFLVHTFFVTVVSIDIQRLELDELLTQNASLAPALTAQPSDRAGRPSSKWERLVSTSKNLLAGRPARNISLFLLLAITAALYFATYSDSTRTKDVPKINLTRPRTHVGSLAAADKTSPAARIWHTLNPSDESRVHIRIESPTILVLSPDNNPAGLHEKLGLDAEKPHRSRWPRMSRLWTRTVRPVVWLLKIMIVPITTTTVALYGLLLYLLKDAELLEAQRNRPEPESPVSDEPPPSEGKIVFNTLPRAFPTDVELVAASKDGRVIAAMGLQNEFVLWRRDTQVHTIMDTSDILLGNPSIPAAGTTITAVAINDEGTLCAAGTSTGMIGLWRIDATQAKALPHLSLDSISAITDLYFAPKAQHSRSSSRDSSSRSSSFERNRNPHADGLGCLYATLENGGAVKLDLDASADARVFMKPTRAASVVKAVLIPIQDDGRLLLGFILDDGILELSALGTPHELLARHCTLAAGNPYDFVHRAHACSVELDGAPRLVVAAATQAGVVSLWDAETRECLHIMDEPFGDITHLRLAPVHTSVCATCGELPVESFALALAVGHVLVCLRAYLALPTRRCSCPRNQPQPAPRASLLGPRSRSGSVSSLASTPGTTTPVHTRPRMPSVSSATAFPVSGHGVHSRRASDSFSSRRVHDGLLASAPEYDDTETHPVGPQAVTPVSSFLATGSEMSIWQRLVVVRVLETVFERGTWDVVGDKIVGVRRRPRPARSTSDPKQGQQDIRGGLPASAMERWELWSFEPAEARLQAFPLAALHRETKPRRNEPRRRSDLVPRLHFTRVAPLVGGRALCLAGFGNTVGVFAFLRDDAGVARRRAWPWAENANARMSASAHAD</sequence>
<dbReference type="GO" id="GO:0045540">
    <property type="term" value="P:regulation of cholesterol biosynthetic process"/>
    <property type="evidence" value="ECO:0007669"/>
    <property type="project" value="TreeGrafter"/>
</dbReference>
<feature type="region of interest" description="Disordered" evidence="13">
    <location>
        <begin position="1011"/>
        <end position="1077"/>
    </location>
</feature>
<evidence type="ECO:0000256" key="12">
    <source>
        <dbReference type="ARBA" id="ARBA00023221"/>
    </source>
</evidence>
<evidence type="ECO:0000256" key="11">
    <source>
        <dbReference type="ARBA" id="ARBA00023136"/>
    </source>
</evidence>
<feature type="region of interest" description="Disordered" evidence="13">
    <location>
        <begin position="1153"/>
        <end position="1173"/>
    </location>
</feature>
<evidence type="ECO:0000256" key="13">
    <source>
        <dbReference type="SAM" id="MobiDB-lite"/>
    </source>
</evidence>
<feature type="transmembrane region" description="Helical" evidence="14">
    <location>
        <begin position="290"/>
        <end position="310"/>
    </location>
</feature>
<keyword evidence="8" id="KW-0333">Golgi apparatus</keyword>
<dbReference type="SUPFAM" id="SSF50998">
    <property type="entry name" value="Quinoprotein alcohol dehydrogenase-like"/>
    <property type="match status" value="1"/>
</dbReference>
<evidence type="ECO:0000256" key="10">
    <source>
        <dbReference type="ARBA" id="ARBA00023121"/>
    </source>
</evidence>